<evidence type="ECO:0000256" key="1">
    <source>
        <dbReference type="SAM" id="SignalP"/>
    </source>
</evidence>
<dbReference type="Proteomes" id="UP000248597">
    <property type="component" value="Unassembled WGS sequence"/>
</dbReference>
<sequence>MTARRSYWLPALAAALAAPGAVAAQEADPTLRDSFSIGDQGGSLCEVQATVRDSVIKGMFDRAWTILCRDASQPVGYVRMLRASEAEALTRIEQGRAEAIVCAPGGACTVRGSDVAWQTHIVAEGNTAYTVEGFAAYDDALRLALESIRQHKVQPGLIKVATTSIGGNDGFARTLAGTIDVDKALAEGYRRNHSGDYAEAAEFFEALSRRTLEEQEAAGLDPSEFTLNRALQKSNLGEFAEAQRLFDEVDAVRTADPVQIRLRRNFRAIDALNQRNYDAAADLLQAPVAPMTTGVDVSGNAVTLTPAITAGINSGSSASAIRQTSDRERLSPAERAQIIDAQAVHLLGTVERLRGNPEAAKQAQLKGLSDALTVRDGRVTSIVRLRSQMLGELALAEEALGDTAAAEARFLESVNALAVEYPETTALASARARYAAFLTRHDQDEKALGIYREVIAALAGSQRSTTGMANMMAPYYALLAERAATDPSAAGDFFVASQLQVRPGVADTQAVLARELSSGSDEGARLFRQATTLNRDIERARIEDARLAQLPPSPETNALRADLKTQLDNLAFQQAETVVALSAFPQYRVVAPGKLDLPELQQVLHADEAYLKMLVVGDAVYAMLVEPANVQLWRADIGAAALDNAVDAIRSTISIVENGRRVTYPFDAATARQLYGQLFGPVADRLTAVPHLIFEPDGGMLRLPINLLVTADTGLADYQQRLIDPNADPFDMRRIAWLGRTTRPSTAVSALSFRNARQAAPSAAKHQYFGLGENLPVAGKTLPSLGTRGGAGAAVDGECLWSVDQWARPISAAELVTASGAVGRDAATLLTGGAFTDTAVKDRTDLTDYRIIHFATHGLVTAPRPSCPARPALVTSFGSGDSDGLLTFQEIYDLKIDADLVILSACDTAGAASVAATREAGVASGGGNALDGLVRSFIGAGGRSVIASHWPAPDDFDATKRLIGGLFGAARGTSVADALWGTQMKLMDDKQTSHPYYWAGFAIIGDGAQALLTDSRSVAAAPDGEAAGRAAR</sequence>
<name>A0A2W5MXC1_SPHMC</name>
<gene>
    <name evidence="3" type="ORF">DI569_01045</name>
</gene>
<accession>A0A2W5MXC1</accession>
<dbReference type="AlphaFoldDB" id="A0A2W5MXC1"/>
<protein>
    <submittedName>
        <fullName evidence="3">CHAT domain-containing protein</fullName>
    </submittedName>
</protein>
<evidence type="ECO:0000259" key="2">
    <source>
        <dbReference type="Pfam" id="PF12770"/>
    </source>
</evidence>
<comment type="caution">
    <text evidence="3">The sequence shown here is derived from an EMBL/GenBank/DDBJ whole genome shotgun (WGS) entry which is preliminary data.</text>
</comment>
<feature type="domain" description="CHAT" evidence="2">
    <location>
        <begin position="669"/>
        <end position="1006"/>
    </location>
</feature>
<dbReference type="InterPro" id="IPR024983">
    <property type="entry name" value="CHAT_dom"/>
</dbReference>
<evidence type="ECO:0000313" key="3">
    <source>
        <dbReference type="EMBL" id="PZQ24447.1"/>
    </source>
</evidence>
<organism evidence="3 4">
    <name type="scientific">Sphingopyxis macrogoltabida</name>
    <name type="common">Sphingomonas macrogoltabidus</name>
    <dbReference type="NCBI Taxonomy" id="33050"/>
    <lineage>
        <taxon>Bacteria</taxon>
        <taxon>Pseudomonadati</taxon>
        <taxon>Pseudomonadota</taxon>
        <taxon>Alphaproteobacteria</taxon>
        <taxon>Sphingomonadales</taxon>
        <taxon>Sphingomonadaceae</taxon>
        <taxon>Sphingopyxis</taxon>
    </lineage>
</organism>
<feature type="signal peptide" evidence="1">
    <location>
        <begin position="1"/>
        <end position="23"/>
    </location>
</feature>
<feature type="chain" id="PRO_5015931340" evidence="1">
    <location>
        <begin position="24"/>
        <end position="1032"/>
    </location>
</feature>
<proteinExistence type="predicted"/>
<reference evidence="3 4" key="1">
    <citation type="submission" date="2017-08" db="EMBL/GenBank/DDBJ databases">
        <title>Infants hospitalized years apart are colonized by the same room-sourced microbial strains.</title>
        <authorList>
            <person name="Brooks B."/>
            <person name="Olm M.R."/>
            <person name="Firek B.A."/>
            <person name="Baker R."/>
            <person name="Thomas B.C."/>
            <person name="Morowitz M.J."/>
            <person name="Banfield J.F."/>
        </authorList>
    </citation>
    <scope>NUCLEOTIDE SEQUENCE [LARGE SCALE GENOMIC DNA]</scope>
    <source>
        <strain evidence="3">S2_005_003_R2_47</strain>
    </source>
</reference>
<dbReference type="EMBL" id="QFPJ01000002">
    <property type="protein sequence ID" value="PZQ24447.1"/>
    <property type="molecule type" value="Genomic_DNA"/>
</dbReference>
<dbReference type="Pfam" id="PF12770">
    <property type="entry name" value="CHAT"/>
    <property type="match status" value="1"/>
</dbReference>
<evidence type="ECO:0000313" key="4">
    <source>
        <dbReference type="Proteomes" id="UP000248597"/>
    </source>
</evidence>
<keyword evidence="1" id="KW-0732">Signal</keyword>